<keyword evidence="2" id="KW-0472">Membrane</keyword>
<evidence type="ECO:0000256" key="1">
    <source>
        <dbReference type="SAM" id="MobiDB-lite"/>
    </source>
</evidence>
<keyword evidence="4" id="KW-1185">Reference proteome</keyword>
<gene>
    <name evidence="3" type="ORF">MARU1_003455</name>
</gene>
<feature type="region of interest" description="Disordered" evidence="1">
    <location>
        <begin position="286"/>
        <end position="305"/>
    </location>
</feature>
<feature type="compositionally biased region" description="Basic residues" evidence="1">
    <location>
        <begin position="292"/>
        <end position="305"/>
    </location>
</feature>
<feature type="region of interest" description="Disordered" evidence="1">
    <location>
        <begin position="233"/>
        <end position="272"/>
    </location>
</feature>
<evidence type="ECO:0000313" key="4">
    <source>
        <dbReference type="Proteomes" id="UP001217582"/>
    </source>
</evidence>
<dbReference type="GO" id="GO:0006487">
    <property type="term" value="P:protein N-linked glycosylation"/>
    <property type="evidence" value="ECO:0007669"/>
    <property type="project" value="TreeGrafter"/>
</dbReference>
<dbReference type="EMBL" id="CP119922">
    <property type="protein sequence ID" value="WFD17403.1"/>
    <property type="molecule type" value="Genomic_DNA"/>
</dbReference>
<dbReference type="GO" id="GO:0034599">
    <property type="term" value="P:cellular response to oxidative stress"/>
    <property type="evidence" value="ECO:0007669"/>
    <property type="project" value="InterPro"/>
</dbReference>
<feature type="compositionally biased region" description="Polar residues" evidence="1">
    <location>
        <begin position="256"/>
        <end position="272"/>
    </location>
</feature>
<dbReference type="Proteomes" id="UP001217582">
    <property type="component" value="Chromosome 7"/>
</dbReference>
<reference evidence="3 4" key="1">
    <citation type="submission" date="2023-03" db="EMBL/GenBank/DDBJ databases">
        <title>Mating type loci evolution in Malassezia.</title>
        <authorList>
            <person name="Coelho M.A."/>
        </authorList>
    </citation>
    <scope>NUCLEOTIDE SEQUENCE [LARGE SCALE GENOMIC DNA]</scope>
    <source>
        <strain evidence="3 4">CBS 13387</strain>
    </source>
</reference>
<organism evidence="3 4">
    <name type="scientific">Malassezia arunalokei</name>
    <dbReference type="NCBI Taxonomy" id="1514897"/>
    <lineage>
        <taxon>Eukaryota</taxon>
        <taxon>Fungi</taxon>
        <taxon>Dikarya</taxon>
        <taxon>Basidiomycota</taxon>
        <taxon>Ustilaginomycotina</taxon>
        <taxon>Malasseziomycetes</taxon>
        <taxon>Malasseziales</taxon>
        <taxon>Malasseziaceae</taxon>
        <taxon>Malassezia</taxon>
    </lineage>
</organism>
<evidence type="ECO:0008006" key="5">
    <source>
        <dbReference type="Google" id="ProtNLM"/>
    </source>
</evidence>
<dbReference type="AlphaFoldDB" id="A0AAJ5Z5U8"/>
<feature type="transmembrane region" description="Helical" evidence="2">
    <location>
        <begin position="333"/>
        <end position="353"/>
    </location>
</feature>
<dbReference type="PANTHER" id="PTHR28147">
    <property type="entry name" value="N-GLYCOSYLATION PROTEIN EOS1"/>
    <property type="match status" value="1"/>
</dbReference>
<feature type="transmembrane region" description="Helical" evidence="2">
    <location>
        <begin position="109"/>
        <end position="131"/>
    </location>
</feature>
<evidence type="ECO:0000256" key="2">
    <source>
        <dbReference type="SAM" id="Phobius"/>
    </source>
</evidence>
<dbReference type="GO" id="GO:0005789">
    <property type="term" value="C:endoplasmic reticulum membrane"/>
    <property type="evidence" value="ECO:0007669"/>
    <property type="project" value="InterPro"/>
</dbReference>
<dbReference type="Pfam" id="PF12326">
    <property type="entry name" value="EOS1"/>
    <property type="match status" value="1"/>
</dbReference>
<feature type="transmembrane region" description="Helical" evidence="2">
    <location>
        <begin position="79"/>
        <end position="97"/>
    </location>
</feature>
<dbReference type="InterPro" id="IPR021100">
    <property type="entry name" value="N-glycosylation_EOS1"/>
</dbReference>
<accession>A0AAJ5Z5U8</accession>
<name>A0AAJ5Z5U8_9BASI</name>
<feature type="region of interest" description="Disordered" evidence="1">
    <location>
        <begin position="1"/>
        <end position="22"/>
    </location>
</feature>
<sequence>MVPSFLASDSPKSSVPRPTEQVEPLEPLPLGFELLLHSLRLFAVVPGLVGTISLLQHSYQQALNYRWLRTNFMSLTPSAIEYFFCSLWSICTAFHALSLMTMLLRRWLIYYTLVPSLIRLITFQSICWSLVRWVLWCFGPSQPAASWIVISTFTSFFEILARWITSNITDVDVPSSNDGAYSDVNETGVSDAEGLHSDQEDLYQLLHSRPWRLSRSERFRLYREGGVRVIRALTGAPDDGVTSESDTESPGKPEANQASSVPDTQASTSSPHTLFSRVDMERWHRQLDERRRQRKQRRRYRPRRQKTRMSAFFQNYRAARIHSRRVFHWNVAVWRNVVPIGILGYVTLWVFLIEFTITRFQSN</sequence>
<keyword evidence="2" id="KW-1133">Transmembrane helix</keyword>
<feature type="transmembrane region" description="Helical" evidence="2">
    <location>
        <begin position="143"/>
        <end position="161"/>
    </location>
</feature>
<evidence type="ECO:0000313" key="3">
    <source>
        <dbReference type="EMBL" id="WFD17403.1"/>
    </source>
</evidence>
<keyword evidence="2" id="KW-0812">Transmembrane</keyword>
<proteinExistence type="predicted"/>
<dbReference type="PANTHER" id="PTHR28147:SF1">
    <property type="entry name" value="N-GLYCOSYLATION PROTEIN EOS1"/>
    <property type="match status" value="1"/>
</dbReference>
<protein>
    <recommendedName>
        <fullName evidence="5">N-glycosylation protein EOS1</fullName>
    </recommendedName>
</protein>